<dbReference type="PANTHER" id="PTHR11088:SF60">
    <property type="entry name" value="TRNA DIMETHYLALLYLTRANSFERASE"/>
    <property type="match status" value="1"/>
</dbReference>
<evidence type="ECO:0000256" key="4">
    <source>
        <dbReference type="ARBA" id="ARBA00022840"/>
    </source>
</evidence>
<reference evidence="5 6" key="1">
    <citation type="journal article" date="2016" name="Nat. Commun.">
        <title>Thousands of microbial genomes shed light on interconnected biogeochemical processes in an aquifer system.</title>
        <authorList>
            <person name="Anantharaman K."/>
            <person name="Brown C.T."/>
            <person name="Hug L.A."/>
            <person name="Sharon I."/>
            <person name="Castelle C.J."/>
            <person name="Probst A.J."/>
            <person name="Thomas B.C."/>
            <person name="Singh A."/>
            <person name="Wilkins M.J."/>
            <person name="Karaoz U."/>
            <person name="Brodie E.L."/>
            <person name="Williams K.H."/>
            <person name="Hubbard S.S."/>
            <person name="Banfield J.F."/>
        </authorList>
    </citation>
    <scope>NUCLEOTIDE SEQUENCE [LARGE SCALE GENOMIC DNA]</scope>
</reference>
<dbReference type="EMBL" id="MEXH01000002">
    <property type="protein sequence ID" value="OGC92976.1"/>
    <property type="molecule type" value="Genomic_DNA"/>
</dbReference>
<gene>
    <name evidence="5" type="ORF">A2876_00290</name>
</gene>
<dbReference type="Gene3D" id="3.40.50.300">
    <property type="entry name" value="P-loop containing nucleotide triphosphate hydrolases"/>
    <property type="match status" value="1"/>
</dbReference>
<name>A0A1F4YGU7_9BACT</name>
<accession>A0A1F4YGU7</accession>
<sequence length="289" mass="33250">MNKILIVCGPTATGKTKFGIEMARQLNGEIVSADSRQVYTGKNLIHGKDIPYKLKATSSQLKWRDRFLKYYDVDGIKIWLYDVVDPGDEFNVAFWKECADLIIKDITSRNKLPIVVGGSGLYLESLTRKLDQISTPPNKLLRQKLVGKSVKYLFNYLNKIDSFRAAQLNISDRSNPRRLIRAIEISQSSTTYNPQSTTFNFLQIGLTAPRDFLYKLVDQRILDRLASGAALEDPDLTADIPAWQSREHSIIRHQITWFKRHLPAHWIDISDSQWYSTAQLLILNWYNKN</sequence>
<evidence type="ECO:0000256" key="2">
    <source>
        <dbReference type="ARBA" id="ARBA00022679"/>
    </source>
</evidence>
<dbReference type="GO" id="GO:0006400">
    <property type="term" value="P:tRNA modification"/>
    <property type="evidence" value="ECO:0007669"/>
    <property type="project" value="TreeGrafter"/>
</dbReference>
<dbReference type="Pfam" id="PF01715">
    <property type="entry name" value="IPPT"/>
    <property type="match status" value="1"/>
</dbReference>
<dbReference type="InterPro" id="IPR039657">
    <property type="entry name" value="Dimethylallyltransferase"/>
</dbReference>
<comment type="caution">
    <text evidence="5">The sequence shown here is derived from an EMBL/GenBank/DDBJ whole genome shotgun (WGS) entry which is preliminary data.</text>
</comment>
<evidence type="ECO:0000256" key="3">
    <source>
        <dbReference type="ARBA" id="ARBA00022741"/>
    </source>
</evidence>
<evidence type="ECO:0000256" key="1">
    <source>
        <dbReference type="ARBA" id="ARBA00005842"/>
    </source>
</evidence>
<evidence type="ECO:0000313" key="5">
    <source>
        <dbReference type="EMBL" id="OGC92976.1"/>
    </source>
</evidence>
<dbReference type="InterPro" id="IPR027417">
    <property type="entry name" value="P-loop_NTPase"/>
</dbReference>
<dbReference type="SUPFAM" id="SSF52540">
    <property type="entry name" value="P-loop containing nucleoside triphosphate hydrolases"/>
    <property type="match status" value="1"/>
</dbReference>
<organism evidence="5 6">
    <name type="scientific">Candidatus Amesbacteria bacterium RIFCSPHIGHO2_01_FULL_48_32b</name>
    <dbReference type="NCBI Taxonomy" id="1797253"/>
    <lineage>
        <taxon>Bacteria</taxon>
        <taxon>Candidatus Amesiibacteriota</taxon>
    </lineage>
</organism>
<dbReference type="GO" id="GO:0005524">
    <property type="term" value="F:ATP binding"/>
    <property type="evidence" value="ECO:0007669"/>
    <property type="project" value="UniProtKB-KW"/>
</dbReference>
<dbReference type="PANTHER" id="PTHR11088">
    <property type="entry name" value="TRNA DIMETHYLALLYLTRANSFERASE"/>
    <property type="match status" value="1"/>
</dbReference>
<proteinExistence type="inferred from homology"/>
<dbReference type="Proteomes" id="UP000178176">
    <property type="component" value="Unassembled WGS sequence"/>
</dbReference>
<keyword evidence="3" id="KW-0547">Nucleotide-binding</keyword>
<dbReference type="GO" id="GO:0052381">
    <property type="term" value="F:tRNA dimethylallyltransferase activity"/>
    <property type="evidence" value="ECO:0007669"/>
    <property type="project" value="TreeGrafter"/>
</dbReference>
<dbReference type="Pfam" id="PF01745">
    <property type="entry name" value="IPT"/>
    <property type="match status" value="1"/>
</dbReference>
<comment type="similarity">
    <text evidence="1">Belongs to the IPP transferase family.</text>
</comment>
<evidence type="ECO:0000313" key="6">
    <source>
        <dbReference type="Proteomes" id="UP000178176"/>
    </source>
</evidence>
<protein>
    <submittedName>
        <fullName evidence="5">Uncharacterized protein</fullName>
    </submittedName>
</protein>
<dbReference type="AlphaFoldDB" id="A0A1F4YGU7"/>
<keyword evidence="2" id="KW-0808">Transferase</keyword>
<dbReference type="Gene3D" id="1.10.20.140">
    <property type="match status" value="1"/>
</dbReference>
<keyword evidence="4" id="KW-0067">ATP-binding</keyword>